<dbReference type="EMBL" id="PDEB01000004">
    <property type="protein sequence ID" value="PEH44548.1"/>
    <property type="molecule type" value="Genomic_DNA"/>
</dbReference>
<keyword evidence="1" id="KW-0808">Transferase</keyword>
<organism evidence="3 4">
    <name type="scientific">Enterococcus durans</name>
    <dbReference type="NCBI Taxonomy" id="53345"/>
    <lineage>
        <taxon>Bacteria</taxon>
        <taxon>Bacillati</taxon>
        <taxon>Bacillota</taxon>
        <taxon>Bacilli</taxon>
        <taxon>Lactobacillales</taxon>
        <taxon>Enterococcaceae</taxon>
        <taxon>Enterococcus</taxon>
    </lineage>
</organism>
<dbReference type="PANTHER" id="PTHR36449">
    <property type="entry name" value="ACETYLTRANSFERASE-RELATED"/>
    <property type="match status" value="1"/>
</dbReference>
<proteinExistence type="predicted"/>
<gene>
    <name evidence="3" type="ORF">CRM96_05815</name>
</gene>
<reference evidence="3 4" key="1">
    <citation type="submission" date="2017-09" db="EMBL/GenBank/DDBJ databases">
        <title>FDA dAtabase for Regulatory Grade micrObial Sequences (FDA-ARGOS): Supporting development and validation of Infectious Disease Dx tests.</title>
        <authorList>
            <person name="Minogue T."/>
            <person name="Wolcott M."/>
            <person name="Wasieloski L."/>
            <person name="Aguilar W."/>
            <person name="Moore D."/>
            <person name="Tallon L.J."/>
            <person name="Sadzewicz L."/>
            <person name="Ott S."/>
            <person name="Zhao X."/>
            <person name="Nagaraj S."/>
            <person name="Vavikolanu K."/>
            <person name="Aluvathingal J."/>
            <person name="Nadendla S."/>
            <person name="Sichtig H."/>
        </authorList>
    </citation>
    <scope>NUCLEOTIDE SEQUENCE [LARGE SCALE GENOMIC DNA]</scope>
    <source>
        <strain evidence="3 4">FDAARGOS_396</strain>
    </source>
</reference>
<keyword evidence="2" id="KW-0012">Acyltransferase</keyword>
<evidence type="ECO:0000313" key="3">
    <source>
        <dbReference type="EMBL" id="PEH44548.1"/>
    </source>
</evidence>
<dbReference type="RefSeq" id="WP_016176746.1">
    <property type="nucleotide sequence ID" value="NZ_PDEB01000004.1"/>
</dbReference>
<dbReference type="Proteomes" id="UP000220669">
    <property type="component" value="Unassembled WGS sequence"/>
</dbReference>
<dbReference type="AlphaFoldDB" id="A0AB36S6E9"/>
<name>A0AB36S6E9_9ENTE</name>
<evidence type="ECO:0000256" key="2">
    <source>
        <dbReference type="ARBA" id="ARBA00023315"/>
    </source>
</evidence>
<sequence length="215" mass="24961">MDEKSLVCLPLRTIINQLEYVIKEESPEIEWDTLRTEISSRFNNRIDSSFSCKNNPDIISFLKDTALINEYRHLIRTFFITDKDENWLGMFTLALKDLDISELTSSQKKKYLARQKSGKHINSIPSILLGQFAKNDKCSDFFNGKLLMSYCLLAIETIRSHIGGKLVILDSVNYSKVIQFYENYGFKAYGELVSSEKTGEVYQPMILKYEEDNYK</sequence>
<evidence type="ECO:0000256" key="1">
    <source>
        <dbReference type="ARBA" id="ARBA00022679"/>
    </source>
</evidence>
<dbReference type="PANTHER" id="PTHR36449:SF1">
    <property type="entry name" value="ACETYLTRANSFERASE"/>
    <property type="match status" value="1"/>
</dbReference>
<protein>
    <recommendedName>
        <fullName evidence="5">GNAT family N-acetyltransferase</fullName>
    </recommendedName>
</protein>
<accession>A0AB36S6E9</accession>
<dbReference type="Gene3D" id="3.40.630.30">
    <property type="match status" value="1"/>
</dbReference>
<evidence type="ECO:0008006" key="5">
    <source>
        <dbReference type="Google" id="ProtNLM"/>
    </source>
</evidence>
<comment type="caution">
    <text evidence="3">The sequence shown here is derived from an EMBL/GenBank/DDBJ whole genome shotgun (WGS) entry which is preliminary data.</text>
</comment>
<evidence type="ECO:0000313" key="4">
    <source>
        <dbReference type="Proteomes" id="UP000220669"/>
    </source>
</evidence>
<dbReference type="GO" id="GO:0016746">
    <property type="term" value="F:acyltransferase activity"/>
    <property type="evidence" value="ECO:0007669"/>
    <property type="project" value="UniProtKB-KW"/>
</dbReference>